<dbReference type="Pfam" id="PF00334">
    <property type="entry name" value="NDK"/>
    <property type="match status" value="1"/>
</dbReference>
<evidence type="ECO:0000256" key="7">
    <source>
        <dbReference type="ARBA" id="ARBA00022741"/>
    </source>
</evidence>
<evidence type="ECO:0000259" key="14">
    <source>
        <dbReference type="SMART" id="SM00562"/>
    </source>
</evidence>
<keyword evidence="10" id="KW-0460">Magnesium</keyword>
<protein>
    <recommendedName>
        <fullName evidence="4">Nucleoside diphosphate kinase</fullName>
        <ecNumber evidence="3">2.7.4.6</ecNumber>
    </recommendedName>
</protein>
<evidence type="ECO:0000256" key="2">
    <source>
        <dbReference type="ARBA" id="ARBA00008142"/>
    </source>
</evidence>
<comment type="similarity">
    <text evidence="2 12 13">Belongs to the NDK family.</text>
</comment>
<dbReference type="Proteomes" id="UP000289269">
    <property type="component" value="Unassembled WGS sequence"/>
</dbReference>
<accession>A0A4Q0AKJ5</accession>
<evidence type="ECO:0000256" key="3">
    <source>
        <dbReference type="ARBA" id="ARBA00012966"/>
    </source>
</evidence>
<proteinExistence type="inferred from homology"/>
<keyword evidence="5" id="KW-0808">Transferase</keyword>
<keyword evidence="16" id="KW-1185">Reference proteome</keyword>
<evidence type="ECO:0000256" key="4">
    <source>
        <dbReference type="ARBA" id="ARBA00017632"/>
    </source>
</evidence>
<dbReference type="GO" id="GO:0006183">
    <property type="term" value="P:GTP biosynthetic process"/>
    <property type="evidence" value="ECO:0007669"/>
    <property type="project" value="InterPro"/>
</dbReference>
<evidence type="ECO:0000256" key="8">
    <source>
        <dbReference type="ARBA" id="ARBA00022777"/>
    </source>
</evidence>
<comment type="cofactor">
    <cofactor evidence="1">
        <name>Mg(2+)</name>
        <dbReference type="ChEBI" id="CHEBI:18420"/>
    </cofactor>
</comment>
<dbReference type="PRINTS" id="PR01243">
    <property type="entry name" value="NUCDPKINASE"/>
</dbReference>
<organism evidence="15 16">
    <name type="scientific">Candidatus Chaera renei</name>
    <dbReference type="NCBI Taxonomy" id="2506947"/>
    <lineage>
        <taxon>Bacteria</taxon>
        <taxon>Candidatus Saccharimonadota</taxon>
        <taxon>Candidatus Saccharimonadia</taxon>
        <taxon>Candidatus Saccharimonadales</taxon>
        <taxon>Candidatus Saccharimonadaceae</taxon>
        <taxon>Candidatus Chaera</taxon>
    </lineage>
</organism>
<keyword evidence="6" id="KW-0479">Metal-binding</keyword>
<dbReference type="Gene3D" id="3.30.70.141">
    <property type="entry name" value="Nucleoside diphosphate kinase-like domain"/>
    <property type="match status" value="1"/>
</dbReference>
<evidence type="ECO:0000256" key="9">
    <source>
        <dbReference type="ARBA" id="ARBA00022840"/>
    </source>
</evidence>
<comment type="caution">
    <text evidence="15">The sequence shown here is derived from an EMBL/GenBank/DDBJ whole genome shotgun (WGS) entry which is preliminary data.</text>
</comment>
<dbReference type="SUPFAM" id="SSF54919">
    <property type="entry name" value="Nucleoside diphosphate kinase, NDK"/>
    <property type="match status" value="1"/>
</dbReference>
<dbReference type="GO" id="GO:0046872">
    <property type="term" value="F:metal ion binding"/>
    <property type="evidence" value="ECO:0007669"/>
    <property type="project" value="UniProtKB-KW"/>
</dbReference>
<evidence type="ECO:0000256" key="1">
    <source>
        <dbReference type="ARBA" id="ARBA00001946"/>
    </source>
</evidence>
<keyword evidence="11" id="KW-0546">Nucleotide metabolism</keyword>
<evidence type="ECO:0000313" key="15">
    <source>
        <dbReference type="EMBL" id="RWZ79532.1"/>
    </source>
</evidence>
<evidence type="ECO:0000256" key="10">
    <source>
        <dbReference type="ARBA" id="ARBA00022842"/>
    </source>
</evidence>
<keyword evidence="8 15" id="KW-0418">Kinase</keyword>
<comment type="caution">
    <text evidence="12">Lacks conserved residue(s) required for the propagation of feature annotation.</text>
</comment>
<dbReference type="InterPro" id="IPR036850">
    <property type="entry name" value="NDK-like_dom_sf"/>
</dbReference>
<keyword evidence="7" id="KW-0547">Nucleotide-binding</keyword>
<dbReference type="GO" id="GO:0006241">
    <property type="term" value="P:CTP biosynthetic process"/>
    <property type="evidence" value="ECO:0007669"/>
    <property type="project" value="InterPro"/>
</dbReference>
<dbReference type="FunFam" id="3.30.70.141:FF:000003">
    <property type="entry name" value="Nucleoside diphosphate kinase"/>
    <property type="match status" value="1"/>
</dbReference>
<feature type="domain" description="Nucleoside diphosphate kinase-like" evidence="14">
    <location>
        <begin position="1"/>
        <end position="154"/>
    </location>
</feature>
<dbReference type="CDD" id="cd04413">
    <property type="entry name" value="NDPk_I"/>
    <property type="match status" value="1"/>
</dbReference>
<dbReference type="InterPro" id="IPR034907">
    <property type="entry name" value="NDK-like_dom"/>
</dbReference>
<evidence type="ECO:0000256" key="11">
    <source>
        <dbReference type="ARBA" id="ARBA00023080"/>
    </source>
</evidence>
<evidence type="ECO:0000256" key="6">
    <source>
        <dbReference type="ARBA" id="ARBA00022723"/>
    </source>
</evidence>
<evidence type="ECO:0000256" key="13">
    <source>
        <dbReference type="RuleBase" id="RU004011"/>
    </source>
</evidence>
<gene>
    <name evidence="15" type="ORF">EOT04_01310</name>
</gene>
<evidence type="ECO:0000256" key="5">
    <source>
        <dbReference type="ARBA" id="ARBA00022679"/>
    </source>
</evidence>
<evidence type="ECO:0000256" key="12">
    <source>
        <dbReference type="PROSITE-ProRule" id="PRU00706"/>
    </source>
</evidence>
<dbReference type="AlphaFoldDB" id="A0A4Q0AKJ5"/>
<dbReference type="InterPro" id="IPR001564">
    <property type="entry name" value="Nucleoside_diP_kinase"/>
</dbReference>
<dbReference type="GO" id="GO:0005524">
    <property type="term" value="F:ATP binding"/>
    <property type="evidence" value="ECO:0007669"/>
    <property type="project" value="UniProtKB-KW"/>
</dbReference>
<reference evidence="15" key="1">
    <citation type="submission" date="2019-01" db="EMBL/GenBank/DDBJ databases">
        <title>Genomic signatures and co-occurrence patterns of the ultra-small Saccharimodia (Patescibacteria phylum) suggest a symbiotic lifestyle.</title>
        <authorList>
            <person name="Lemos L."/>
            <person name="Medeiros J."/>
            <person name="Andreote F."/>
            <person name="Fernandes G."/>
            <person name="Varani A."/>
            <person name="Oliveira G."/>
            <person name="Pylro V."/>
        </authorList>
    </citation>
    <scope>NUCLEOTIDE SEQUENCE [LARGE SCALE GENOMIC DNA]</scope>
    <source>
        <strain evidence="15">AMD01</strain>
    </source>
</reference>
<evidence type="ECO:0000313" key="16">
    <source>
        <dbReference type="Proteomes" id="UP000289269"/>
    </source>
</evidence>
<sequence length="168" mass="18661">MEQTFVALKPDAVQRGIIGDIISRFERAGLKIVAMKMVTPDEAHFHEHYENIGQLISRRGEEVYRVALAAMMEAPVVAMVLEGIDAVEHVRKMVGATDPKESAPGTIRGDFTHISRSYAVSKGRTLPNIIHASADVKEAAEEIKLWFSPAEMHTYQGAHHRVVHGRKP</sequence>
<dbReference type="EMBL" id="SCKW01000008">
    <property type="protein sequence ID" value="RWZ79532.1"/>
    <property type="molecule type" value="Genomic_DNA"/>
</dbReference>
<name>A0A4Q0AKJ5_9BACT</name>
<dbReference type="PANTHER" id="PTHR11349">
    <property type="entry name" value="NUCLEOSIDE DIPHOSPHATE KINASE"/>
    <property type="match status" value="1"/>
</dbReference>
<dbReference type="GO" id="GO:0006228">
    <property type="term" value="P:UTP biosynthetic process"/>
    <property type="evidence" value="ECO:0007669"/>
    <property type="project" value="InterPro"/>
</dbReference>
<dbReference type="PROSITE" id="PS51374">
    <property type="entry name" value="NDPK_LIKE"/>
    <property type="match status" value="1"/>
</dbReference>
<keyword evidence="9" id="KW-0067">ATP-binding</keyword>
<dbReference type="GO" id="GO:0004550">
    <property type="term" value="F:nucleoside diphosphate kinase activity"/>
    <property type="evidence" value="ECO:0007669"/>
    <property type="project" value="UniProtKB-EC"/>
</dbReference>
<dbReference type="EC" id="2.7.4.6" evidence="3"/>
<dbReference type="SMART" id="SM00562">
    <property type="entry name" value="NDK"/>
    <property type="match status" value="1"/>
</dbReference>